<proteinExistence type="predicted"/>
<accession>A0A1G2Q692</accession>
<evidence type="ECO:0000259" key="2">
    <source>
        <dbReference type="PROSITE" id="PS51462"/>
    </source>
</evidence>
<dbReference type="Pfam" id="PF00293">
    <property type="entry name" value="NUDIX"/>
    <property type="match status" value="1"/>
</dbReference>
<dbReference type="InterPro" id="IPR000086">
    <property type="entry name" value="NUDIX_hydrolase_dom"/>
</dbReference>
<dbReference type="PRINTS" id="PR00502">
    <property type="entry name" value="NUDIXFAMILY"/>
</dbReference>
<dbReference type="AlphaFoldDB" id="A0A1G2Q692"/>
<comment type="caution">
    <text evidence="3">The sequence shown here is derived from an EMBL/GenBank/DDBJ whole genome shotgun (WGS) entry which is preliminary data.</text>
</comment>
<dbReference type="InterPro" id="IPR015797">
    <property type="entry name" value="NUDIX_hydrolase-like_dom_sf"/>
</dbReference>
<dbReference type="SUPFAM" id="SSF55811">
    <property type="entry name" value="Nudix"/>
    <property type="match status" value="1"/>
</dbReference>
<organism evidence="3 4">
    <name type="scientific">Candidatus Veblenbacteria bacterium RIFOXYC2_FULL_42_11</name>
    <dbReference type="NCBI Taxonomy" id="1802428"/>
    <lineage>
        <taxon>Bacteria</taxon>
        <taxon>Candidatus Vebleniibacteriota</taxon>
    </lineage>
</organism>
<dbReference type="Proteomes" id="UP000178226">
    <property type="component" value="Unassembled WGS sequence"/>
</dbReference>
<dbReference type="EMBL" id="MHTE01000042">
    <property type="protein sequence ID" value="OHA56068.1"/>
    <property type="molecule type" value="Genomic_DNA"/>
</dbReference>
<feature type="domain" description="Nudix hydrolase" evidence="2">
    <location>
        <begin position="4"/>
        <end position="145"/>
    </location>
</feature>
<dbReference type="PANTHER" id="PTHR16099">
    <property type="entry name" value="8-OXO-DGTP DIPHOSPHATES NUDT15"/>
    <property type="match status" value="1"/>
</dbReference>
<dbReference type="InterPro" id="IPR020476">
    <property type="entry name" value="Nudix_hydrolase"/>
</dbReference>
<sequence>MGEQSIPGAGIGVMVVKDNQILLGLRNSDAAKADSELHGEGTWTMPGGKIHLGESFEVAAARELEEETSLKIKNLTVVSLSSEHNLVAGVHYITIGILCDDFDGEVQTMEPEEIVEWRWWPLNQLPKNIFPPSQKIINNYLTNKFYTPE</sequence>
<dbReference type="PROSITE" id="PS51462">
    <property type="entry name" value="NUDIX"/>
    <property type="match status" value="1"/>
</dbReference>
<dbReference type="GO" id="GO:0006203">
    <property type="term" value="P:dGTP catabolic process"/>
    <property type="evidence" value="ECO:0007669"/>
    <property type="project" value="TreeGrafter"/>
</dbReference>
<reference evidence="3 4" key="1">
    <citation type="journal article" date="2016" name="Nat. Commun.">
        <title>Thousands of microbial genomes shed light on interconnected biogeochemical processes in an aquifer system.</title>
        <authorList>
            <person name="Anantharaman K."/>
            <person name="Brown C.T."/>
            <person name="Hug L.A."/>
            <person name="Sharon I."/>
            <person name="Castelle C.J."/>
            <person name="Probst A.J."/>
            <person name="Thomas B.C."/>
            <person name="Singh A."/>
            <person name="Wilkins M.J."/>
            <person name="Karaoz U."/>
            <person name="Brodie E.L."/>
            <person name="Williams K.H."/>
            <person name="Hubbard S.S."/>
            <person name="Banfield J.F."/>
        </authorList>
    </citation>
    <scope>NUCLEOTIDE SEQUENCE [LARGE SCALE GENOMIC DNA]</scope>
</reference>
<dbReference type="STRING" id="1802428.A2441_03665"/>
<dbReference type="GO" id="GO:0005829">
    <property type="term" value="C:cytosol"/>
    <property type="evidence" value="ECO:0007669"/>
    <property type="project" value="TreeGrafter"/>
</dbReference>
<evidence type="ECO:0000313" key="4">
    <source>
        <dbReference type="Proteomes" id="UP000178226"/>
    </source>
</evidence>
<dbReference type="Gene3D" id="3.90.79.10">
    <property type="entry name" value="Nucleoside Triphosphate Pyrophosphohydrolase"/>
    <property type="match status" value="1"/>
</dbReference>
<name>A0A1G2Q692_9BACT</name>
<dbReference type="PANTHER" id="PTHR16099:SF5">
    <property type="entry name" value="NUCLEOTIDE TRIPHOSPHATE DIPHOSPHATASE NUDT15"/>
    <property type="match status" value="1"/>
</dbReference>
<gene>
    <name evidence="3" type="ORF">A2441_03665</name>
</gene>
<dbReference type="GO" id="GO:0035539">
    <property type="term" value="F:8-oxo-7,8-dihydrodeoxyguanosine triphosphate pyrophosphatase activity"/>
    <property type="evidence" value="ECO:0007669"/>
    <property type="project" value="TreeGrafter"/>
</dbReference>
<dbReference type="CDD" id="cd04678">
    <property type="entry name" value="NUDIX_MTH2_Nudt15"/>
    <property type="match status" value="1"/>
</dbReference>
<evidence type="ECO:0000256" key="1">
    <source>
        <dbReference type="ARBA" id="ARBA00022801"/>
    </source>
</evidence>
<evidence type="ECO:0000313" key="3">
    <source>
        <dbReference type="EMBL" id="OHA56068.1"/>
    </source>
</evidence>
<keyword evidence="1" id="KW-0378">Hydrolase</keyword>
<protein>
    <recommendedName>
        <fullName evidence="2">Nudix hydrolase domain-containing protein</fullName>
    </recommendedName>
</protein>